<sequence length="197" mass="21178">MSRLTIPVKLRWSDIDAYQHVNNARMFTILEETRIAAFWASVPGDAHRAEVDRAGTAGGADRAGTAGGADRAGTAGGADRPGDAAAAGDRPGTRVLDTGPGSGTNTYIARQEIEYLEAVPYSLEPLPVQLWISHLGGASIDICYEIAGRTGPAVRAMTTLVLVDEATGRPRRMSEAERASWLEFVDEPLVFRRRRGE</sequence>
<dbReference type="OrthoDB" id="9799036at2"/>
<gene>
    <name evidence="2" type="ORF">EDD32_2218</name>
</gene>
<protein>
    <submittedName>
        <fullName evidence="2">Acyl-CoA thioester hydrolase</fullName>
    </submittedName>
</protein>
<evidence type="ECO:0000256" key="1">
    <source>
        <dbReference type="SAM" id="MobiDB-lite"/>
    </source>
</evidence>
<reference evidence="2 3" key="1">
    <citation type="submission" date="2018-11" db="EMBL/GenBank/DDBJ databases">
        <title>Sequencing the genomes of 1000 actinobacteria strains.</title>
        <authorList>
            <person name="Klenk H.-P."/>
        </authorList>
    </citation>
    <scope>NUCLEOTIDE SEQUENCE [LARGE SCALE GENOMIC DNA]</scope>
    <source>
        <strain evidence="2 3">DSM 14418</strain>
    </source>
</reference>
<evidence type="ECO:0000313" key="3">
    <source>
        <dbReference type="Proteomes" id="UP000280726"/>
    </source>
</evidence>
<dbReference type="PANTHER" id="PTHR31793:SF24">
    <property type="entry name" value="LONG-CHAIN ACYL-COA THIOESTERASE FADM"/>
    <property type="match status" value="1"/>
</dbReference>
<keyword evidence="3" id="KW-1185">Reference proteome</keyword>
<dbReference type="InterPro" id="IPR050563">
    <property type="entry name" value="4-hydroxybenzoyl-CoA_TE"/>
</dbReference>
<keyword evidence="2" id="KW-0378">Hydrolase</keyword>
<dbReference type="PANTHER" id="PTHR31793">
    <property type="entry name" value="4-HYDROXYBENZOYL-COA THIOESTERASE FAMILY MEMBER"/>
    <property type="match status" value="1"/>
</dbReference>
<name>A0A3N4Z6U0_9MICO</name>
<feature type="compositionally biased region" description="Low complexity" evidence="1">
    <location>
        <begin position="83"/>
        <end position="94"/>
    </location>
</feature>
<dbReference type="EMBL" id="RKRA01000001">
    <property type="protein sequence ID" value="RPF27724.1"/>
    <property type="molecule type" value="Genomic_DNA"/>
</dbReference>
<dbReference type="CDD" id="cd00586">
    <property type="entry name" value="4HBT"/>
    <property type="match status" value="1"/>
</dbReference>
<dbReference type="SUPFAM" id="SSF54637">
    <property type="entry name" value="Thioesterase/thiol ester dehydrase-isomerase"/>
    <property type="match status" value="1"/>
</dbReference>
<dbReference type="RefSeq" id="WP_123917467.1">
    <property type="nucleotide sequence ID" value="NZ_RKRA01000001.1"/>
</dbReference>
<feature type="compositionally biased region" description="Low complexity" evidence="1">
    <location>
        <begin position="59"/>
        <end position="73"/>
    </location>
</feature>
<dbReference type="Proteomes" id="UP000280726">
    <property type="component" value="Unassembled WGS sequence"/>
</dbReference>
<accession>A0A3N4Z6U0</accession>
<feature type="region of interest" description="Disordered" evidence="1">
    <location>
        <begin position="56"/>
        <end position="103"/>
    </location>
</feature>
<dbReference type="Pfam" id="PF13279">
    <property type="entry name" value="4HBT_2"/>
    <property type="match status" value="1"/>
</dbReference>
<organism evidence="2 3">
    <name type="scientific">Georgenia muralis</name>
    <dbReference type="NCBI Taxonomy" id="154117"/>
    <lineage>
        <taxon>Bacteria</taxon>
        <taxon>Bacillati</taxon>
        <taxon>Actinomycetota</taxon>
        <taxon>Actinomycetes</taxon>
        <taxon>Micrococcales</taxon>
        <taxon>Bogoriellaceae</taxon>
        <taxon>Georgenia</taxon>
    </lineage>
</organism>
<proteinExistence type="predicted"/>
<dbReference type="InterPro" id="IPR029069">
    <property type="entry name" value="HotDog_dom_sf"/>
</dbReference>
<dbReference type="GO" id="GO:0047617">
    <property type="term" value="F:fatty acyl-CoA hydrolase activity"/>
    <property type="evidence" value="ECO:0007669"/>
    <property type="project" value="TreeGrafter"/>
</dbReference>
<evidence type="ECO:0000313" key="2">
    <source>
        <dbReference type="EMBL" id="RPF27724.1"/>
    </source>
</evidence>
<dbReference type="AlphaFoldDB" id="A0A3N4Z6U0"/>
<dbReference type="Gene3D" id="3.10.129.10">
    <property type="entry name" value="Hotdog Thioesterase"/>
    <property type="match status" value="1"/>
</dbReference>
<comment type="caution">
    <text evidence="2">The sequence shown here is derived from an EMBL/GenBank/DDBJ whole genome shotgun (WGS) entry which is preliminary data.</text>
</comment>